<dbReference type="PROSITE" id="PS51160">
    <property type="entry name" value="ACYLPHOSPHATASE_3"/>
    <property type="match status" value="1"/>
</dbReference>
<comment type="similarity">
    <text evidence="1 6">Belongs to the acylphosphatase family.</text>
</comment>
<dbReference type="SUPFAM" id="SSF54975">
    <property type="entry name" value="Acylphosphatase/BLUF domain-like"/>
    <property type="match status" value="1"/>
</dbReference>
<comment type="catalytic activity">
    <reaction evidence="4 5">
        <text>an acyl phosphate + H2O = a carboxylate + phosphate + H(+)</text>
        <dbReference type="Rhea" id="RHEA:14965"/>
        <dbReference type="ChEBI" id="CHEBI:15377"/>
        <dbReference type="ChEBI" id="CHEBI:15378"/>
        <dbReference type="ChEBI" id="CHEBI:29067"/>
        <dbReference type="ChEBI" id="CHEBI:43474"/>
        <dbReference type="ChEBI" id="CHEBI:59918"/>
        <dbReference type="EC" id="3.6.1.7"/>
    </reaction>
</comment>
<dbReference type="EC" id="3.6.1.7" evidence="2 5"/>
<accession>A0ABS8FYP8</accession>
<feature type="active site" evidence="5">
    <location>
        <position position="38"/>
    </location>
</feature>
<keyword evidence="9" id="KW-1185">Reference proteome</keyword>
<reference evidence="8 9" key="1">
    <citation type="submission" date="2021-10" db="EMBL/GenBank/DDBJ databases">
        <title>Anaerobic single-cell dispensing facilitates the cultivation of human gut bacteria.</title>
        <authorList>
            <person name="Afrizal A."/>
        </authorList>
    </citation>
    <scope>NUCLEOTIDE SEQUENCE [LARGE SCALE GENOMIC DNA]</scope>
    <source>
        <strain evidence="8 9">CLA-AA-H200</strain>
    </source>
</reference>
<evidence type="ECO:0000313" key="8">
    <source>
        <dbReference type="EMBL" id="MCC2254302.1"/>
    </source>
</evidence>
<gene>
    <name evidence="8" type="ORF">LKD70_07665</name>
</gene>
<name>A0ABS8FYP8_9FIRM</name>
<evidence type="ECO:0000256" key="4">
    <source>
        <dbReference type="ARBA" id="ARBA00047645"/>
    </source>
</evidence>
<organism evidence="8 9">
    <name type="scientific">Ruminococcus turbiniformis</name>
    <dbReference type="NCBI Taxonomy" id="2881258"/>
    <lineage>
        <taxon>Bacteria</taxon>
        <taxon>Bacillati</taxon>
        <taxon>Bacillota</taxon>
        <taxon>Clostridia</taxon>
        <taxon>Eubacteriales</taxon>
        <taxon>Oscillospiraceae</taxon>
        <taxon>Ruminococcus</taxon>
    </lineage>
</organism>
<dbReference type="RefSeq" id="WP_227707446.1">
    <property type="nucleotide sequence ID" value="NZ_JAJEQX010000011.1"/>
</dbReference>
<dbReference type="PRINTS" id="PR00112">
    <property type="entry name" value="ACYLPHPHTASE"/>
</dbReference>
<dbReference type="EMBL" id="JAJEQX010000011">
    <property type="protein sequence ID" value="MCC2254302.1"/>
    <property type="molecule type" value="Genomic_DNA"/>
</dbReference>
<dbReference type="Proteomes" id="UP001198151">
    <property type="component" value="Unassembled WGS sequence"/>
</dbReference>
<evidence type="ECO:0000313" key="9">
    <source>
        <dbReference type="Proteomes" id="UP001198151"/>
    </source>
</evidence>
<evidence type="ECO:0000256" key="2">
    <source>
        <dbReference type="ARBA" id="ARBA00012150"/>
    </source>
</evidence>
<dbReference type="PROSITE" id="PS00151">
    <property type="entry name" value="ACYLPHOSPHATASE_2"/>
    <property type="match status" value="1"/>
</dbReference>
<evidence type="ECO:0000256" key="6">
    <source>
        <dbReference type="RuleBase" id="RU004168"/>
    </source>
</evidence>
<feature type="active site" evidence="5">
    <location>
        <position position="20"/>
    </location>
</feature>
<feature type="domain" description="Acylphosphatase-like" evidence="7">
    <location>
        <begin position="5"/>
        <end position="89"/>
    </location>
</feature>
<dbReference type="InterPro" id="IPR020456">
    <property type="entry name" value="Acylphosphatase"/>
</dbReference>
<dbReference type="InterPro" id="IPR036046">
    <property type="entry name" value="Acylphosphatase-like_dom_sf"/>
</dbReference>
<comment type="caution">
    <text evidence="8">The sequence shown here is derived from an EMBL/GenBank/DDBJ whole genome shotgun (WGS) entry which is preliminary data.</text>
</comment>
<dbReference type="Pfam" id="PF00708">
    <property type="entry name" value="Acylphosphatase"/>
    <property type="match status" value="1"/>
</dbReference>
<dbReference type="InterPro" id="IPR001792">
    <property type="entry name" value="Acylphosphatase-like_dom"/>
</dbReference>
<evidence type="ECO:0000256" key="3">
    <source>
        <dbReference type="ARBA" id="ARBA00015991"/>
    </source>
</evidence>
<dbReference type="PANTHER" id="PTHR47268:SF4">
    <property type="entry name" value="ACYLPHOSPHATASE"/>
    <property type="match status" value="1"/>
</dbReference>
<proteinExistence type="inferred from homology"/>
<sequence>MSEVRKHIVFHGRVQGVGFRYTAKYAAQSLGLSGWVRNEWDGTVTMEVQGREALIDKLLVRLNHDRFITIEWMDTEEIPLREEDRFTVR</sequence>
<protein>
    <recommendedName>
        <fullName evidence="3 5">acylphosphatase</fullName>
        <ecNumber evidence="2 5">3.6.1.7</ecNumber>
    </recommendedName>
</protein>
<evidence type="ECO:0000256" key="1">
    <source>
        <dbReference type="ARBA" id="ARBA00005614"/>
    </source>
</evidence>
<dbReference type="Gene3D" id="3.30.70.100">
    <property type="match status" value="1"/>
</dbReference>
<keyword evidence="5" id="KW-0378">Hydrolase</keyword>
<evidence type="ECO:0000256" key="5">
    <source>
        <dbReference type="PROSITE-ProRule" id="PRU00520"/>
    </source>
</evidence>
<dbReference type="PANTHER" id="PTHR47268">
    <property type="entry name" value="ACYLPHOSPHATASE"/>
    <property type="match status" value="1"/>
</dbReference>
<evidence type="ECO:0000259" key="7">
    <source>
        <dbReference type="PROSITE" id="PS51160"/>
    </source>
</evidence>
<dbReference type="InterPro" id="IPR017968">
    <property type="entry name" value="Acylphosphatase_CS"/>
</dbReference>